<keyword evidence="4" id="KW-1185">Reference proteome</keyword>
<dbReference type="SUPFAM" id="SSF51735">
    <property type="entry name" value="NAD(P)-binding Rossmann-fold domains"/>
    <property type="match status" value="1"/>
</dbReference>
<reference evidence="3 4" key="1">
    <citation type="submission" date="2023-02" db="EMBL/GenBank/DDBJ databases">
        <title>Genome sequence of Mucilaginibacter jinjuensis strain KACC 16571.</title>
        <authorList>
            <person name="Kim S."/>
            <person name="Heo J."/>
            <person name="Kwon S.-W."/>
        </authorList>
    </citation>
    <scope>NUCLEOTIDE SEQUENCE [LARGE SCALE GENOMIC DNA]</scope>
    <source>
        <strain evidence="3 4">KACC 16571</strain>
    </source>
</reference>
<proteinExistence type="predicted"/>
<dbReference type="PANTHER" id="PTHR14239">
    <property type="entry name" value="DUDULIN-RELATED"/>
    <property type="match status" value="1"/>
</dbReference>
<evidence type="ECO:0000313" key="4">
    <source>
        <dbReference type="Proteomes" id="UP001216139"/>
    </source>
</evidence>
<protein>
    <submittedName>
        <fullName evidence="3">NADPH-dependent F420 reductase</fullName>
    </submittedName>
</protein>
<dbReference type="EMBL" id="CP117167">
    <property type="protein sequence ID" value="WCT14361.1"/>
    <property type="molecule type" value="Genomic_DNA"/>
</dbReference>
<evidence type="ECO:0000313" key="3">
    <source>
        <dbReference type="EMBL" id="WCT14361.1"/>
    </source>
</evidence>
<keyword evidence="1" id="KW-0560">Oxidoreductase</keyword>
<evidence type="ECO:0000256" key="1">
    <source>
        <dbReference type="ARBA" id="ARBA00023002"/>
    </source>
</evidence>
<organism evidence="3 4">
    <name type="scientific">Mucilaginibacter jinjuensis</name>
    <dbReference type="NCBI Taxonomy" id="1176721"/>
    <lineage>
        <taxon>Bacteria</taxon>
        <taxon>Pseudomonadati</taxon>
        <taxon>Bacteroidota</taxon>
        <taxon>Sphingobacteriia</taxon>
        <taxon>Sphingobacteriales</taxon>
        <taxon>Sphingobacteriaceae</taxon>
        <taxon>Mucilaginibacter</taxon>
    </lineage>
</organism>
<name>A0ABY7TE98_9SPHI</name>
<dbReference type="Proteomes" id="UP001216139">
    <property type="component" value="Chromosome"/>
</dbReference>
<dbReference type="Gene3D" id="3.40.50.720">
    <property type="entry name" value="NAD(P)-binding Rossmann-like Domain"/>
    <property type="match status" value="1"/>
</dbReference>
<feature type="domain" description="Pyrroline-5-carboxylate reductase catalytic N-terminal" evidence="2">
    <location>
        <begin position="2"/>
        <end position="93"/>
    </location>
</feature>
<accession>A0ABY7TE98</accession>
<sequence>MKIGILGAGTIGKTLAEKLVAAGHEVEISNSSGPESLQTFTAKIGPRARAVNNQEAAGNEVIILAVRWENTDEVLSQLKDQLQGKILIDATNPFSQNKWLFVLPKGVAASEIIAAKAPGAKVVKAFNNLIGDWLASPQILTGKRVIFISGDDDDAKATVSRLVADLNFAPIDLGTLKDGELSQGGRALAGQNLVLLEG</sequence>
<dbReference type="Pfam" id="PF03807">
    <property type="entry name" value="F420_oxidored"/>
    <property type="match status" value="1"/>
</dbReference>
<dbReference type="InterPro" id="IPR051267">
    <property type="entry name" value="STEAP_metalloreductase"/>
</dbReference>
<dbReference type="InterPro" id="IPR036291">
    <property type="entry name" value="NAD(P)-bd_dom_sf"/>
</dbReference>
<dbReference type="RefSeq" id="WP_273632831.1">
    <property type="nucleotide sequence ID" value="NZ_CP117167.1"/>
</dbReference>
<dbReference type="InterPro" id="IPR028939">
    <property type="entry name" value="P5C_Rdtase_cat_N"/>
</dbReference>
<evidence type="ECO:0000259" key="2">
    <source>
        <dbReference type="Pfam" id="PF03807"/>
    </source>
</evidence>
<gene>
    <name evidence="3" type="ORF">PQO05_10495</name>
</gene>